<dbReference type="Proteomes" id="UP000006718">
    <property type="component" value="Chromosome 16"/>
</dbReference>
<evidence type="ECO:0000313" key="2">
    <source>
        <dbReference type="Proteomes" id="UP000006718"/>
    </source>
</evidence>
<dbReference type="PRINTS" id="PR02045">
    <property type="entry name" value="F138DOMAIN"/>
</dbReference>
<evidence type="ECO:0000313" key="1">
    <source>
        <dbReference type="Ensembl" id="ENSMMUP00000003028.4"/>
    </source>
</evidence>
<accession>F7BA84</accession>
<reference evidence="1" key="3">
    <citation type="submission" date="2019-01" db="EMBL/GenBank/DDBJ databases">
        <authorList>
            <person name="Graves T."/>
            <person name="Eichler E.E."/>
            <person name="Wilson R.K."/>
        </authorList>
    </citation>
    <scope>NUCLEOTIDE SEQUENCE [LARGE SCALE GENOMIC DNA]</scope>
    <source>
        <strain evidence="1">17573</strain>
    </source>
</reference>
<reference evidence="1" key="2">
    <citation type="submission" date="2018-06" db="EMBL/GenBank/DDBJ databases">
        <authorList>
            <person name="Dutcher S."/>
            <person name="Fulton R."/>
            <person name="Lindsay T."/>
        </authorList>
    </citation>
    <scope>NUCLEOTIDE SEQUENCE [LARGE SCALE GENOMIC DNA]</scope>
    <source>
        <strain evidence="1">17573</strain>
    </source>
</reference>
<gene>
    <name evidence="3" type="primary">AFMID</name>
</gene>
<dbReference type="VGNC" id="VGNC:81345">
    <property type="gene designation" value="AFMID"/>
</dbReference>
<protein>
    <submittedName>
        <fullName evidence="1">Uncharacterized protein</fullName>
    </submittedName>
</protein>
<keyword evidence="2" id="KW-1185">Reference proteome</keyword>
<name>F7BA84_MACMU</name>
<dbReference type="Ensembl" id="ENSMMUT00000096198.1">
    <property type="protein sequence ID" value="ENSMMUP00000080074.1"/>
    <property type="gene ID" value="ENSMMUG00000058230.1"/>
</dbReference>
<reference evidence="1" key="4">
    <citation type="submission" date="2025-05" db="UniProtKB">
        <authorList>
            <consortium name="Ensembl"/>
        </authorList>
    </citation>
    <scope>IDENTIFICATION</scope>
    <source>
        <strain evidence="1">17573</strain>
    </source>
</reference>
<dbReference type="PANTHER" id="PTHR12138">
    <property type="entry name" value="PRIMATE-EXPANDED PROTEIN FAMILY"/>
    <property type="match status" value="1"/>
</dbReference>
<dbReference type="GeneTree" id="ENSGT01150000286943"/>
<dbReference type="VEuPathDB" id="HostDB:ENSMMUG00000058230"/>
<organism evidence="1 2">
    <name type="scientific">Macaca mulatta</name>
    <name type="common">Rhesus macaque</name>
    <dbReference type="NCBI Taxonomy" id="9544"/>
    <lineage>
        <taxon>Eukaryota</taxon>
        <taxon>Metazoa</taxon>
        <taxon>Chordata</taxon>
        <taxon>Craniata</taxon>
        <taxon>Vertebrata</taxon>
        <taxon>Euteleostomi</taxon>
        <taxon>Mammalia</taxon>
        <taxon>Eutheria</taxon>
        <taxon>Euarchontoglires</taxon>
        <taxon>Primates</taxon>
        <taxon>Haplorrhini</taxon>
        <taxon>Catarrhini</taxon>
        <taxon>Cercopithecidae</taxon>
        <taxon>Cercopithecinae</taxon>
        <taxon>Macaca</taxon>
    </lineage>
</organism>
<evidence type="ECO:0000313" key="3">
    <source>
        <dbReference type="VGNC" id="VGNC:81345"/>
    </source>
</evidence>
<dbReference type="ESTHER" id="macmu-f7ba84">
    <property type="family name" value="Kynurenine-formamidase"/>
</dbReference>
<sequence length="140" mass="16204">MELQGGSRERPRVNAQRCREPPVSLIWPLYLLTEHDKDDLPLAFLYDPPAKNGITFFFFWRWSLTLSPSLECSGVISAHCNLHLPGSSNSPASASRTAGTTGACHRAQPEWHYIFRRFIKKHKKYYFITCRNYIKLKFPC</sequence>
<dbReference type="Ensembl" id="ENSMMUT00000085472.1">
    <property type="protein sequence ID" value="ENSMMUP00000077576.1"/>
    <property type="gene ID" value="ENSMMUG00000058230.1"/>
</dbReference>
<dbReference type="STRING" id="9544.ENSMMUP00000077576"/>
<reference evidence="2" key="1">
    <citation type="journal article" date="2007" name="Science">
        <title>Evolutionary and biomedical insights from the rhesus macaque genome.</title>
        <authorList>
            <person name="Gibbs R.A."/>
            <person name="Rogers J."/>
            <person name="Katze M.G."/>
            <person name="Bumgarner R."/>
            <person name="Weinstock G.M."/>
            <person name="Mardis E.R."/>
            <person name="Remington K.A."/>
            <person name="Strausberg R.L."/>
            <person name="Venter J.C."/>
            <person name="Wilson R.K."/>
            <person name="Batzer M.A."/>
            <person name="Bustamante C.D."/>
            <person name="Eichler E.E."/>
            <person name="Hahn M.W."/>
            <person name="Hardison R.C."/>
            <person name="Makova K.D."/>
            <person name="Miller W."/>
            <person name="Milosavljevic A."/>
            <person name="Palermo R.E."/>
            <person name="Siepel A."/>
            <person name="Sikela J.M."/>
            <person name="Attaway T."/>
            <person name="Bell S."/>
            <person name="Bernard K.E."/>
            <person name="Buhay C.J."/>
            <person name="Chandrabose M.N."/>
            <person name="Dao M."/>
            <person name="Davis C."/>
            <person name="Delehaunty K.D."/>
            <person name="Ding Y."/>
            <person name="Dinh H.H."/>
            <person name="Dugan-Rocha S."/>
            <person name="Fulton L.A."/>
            <person name="Gabisi R.A."/>
            <person name="Garner T.T."/>
            <person name="Godfrey J."/>
            <person name="Hawes A.C."/>
            <person name="Hernandez J."/>
            <person name="Hines S."/>
            <person name="Holder M."/>
            <person name="Hume J."/>
            <person name="Jhangiani S.N."/>
            <person name="Joshi V."/>
            <person name="Khan Z.M."/>
            <person name="Kirkness E.F."/>
            <person name="Cree A."/>
            <person name="Fowler R.G."/>
            <person name="Lee S."/>
            <person name="Lewis L.R."/>
            <person name="Li Z."/>
            <person name="Liu Y.-S."/>
            <person name="Moore S.M."/>
            <person name="Muzny D."/>
            <person name="Nazareth L.V."/>
            <person name="Ngo D.N."/>
            <person name="Okwuonu G.O."/>
            <person name="Pai G."/>
            <person name="Parker D."/>
            <person name="Paul H.A."/>
            <person name="Pfannkoch C."/>
            <person name="Pohl C.S."/>
            <person name="Rogers Y.-H.C."/>
            <person name="Ruiz S.J."/>
            <person name="Sabo A."/>
            <person name="Santibanez J."/>
            <person name="Schneider B.W."/>
            <person name="Smith S.M."/>
            <person name="Sodergren E."/>
            <person name="Svatek A.F."/>
            <person name="Utterback T.R."/>
            <person name="Vattathil S."/>
            <person name="Warren W."/>
            <person name="White C.S."/>
            <person name="Chinwalla A.T."/>
            <person name="Feng Y."/>
            <person name="Halpern A.L."/>
            <person name="Hillier L.W."/>
            <person name="Huang X."/>
            <person name="Minx P."/>
            <person name="Nelson J.O."/>
            <person name="Pepin K.H."/>
            <person name="Qin X."/>
            <person name="Sutton G.G."/>
            <person name="Venter E."/>
            <person name="Walenz B.P."/>
            <person name="Wallis J.W."/>
            <person name="Worley K.C."/>
            <person name="Yang S.-P."/>
            <person name="Jones S.M."/>
            <person name="Marra M.A."/>
            <person name="Rocchi M."/>
            <person name="Schein J.E."/>
            <person name="Baertsch R."/>
            <person name="Clarke L."/>
            <person name="Csuros M."/>
            <person name="Glasscock J."/>
            <person name="Harris R.A."/>
            <person name="Havlak P."/>
            <person name="Jackson A.R."/>
            <person name="Jiang H."/>
            <person name="Liu Y."/>
            <person name="Messina D.N."/>
            <person name="Shen Y."/>
            <person name="Song H.X.-Z."/>
            <person name="Wylie T."/>
            <person name="Zhang L."/>
            <person name="Birney E."/>
            <person name="Han K."/>
            <person name="Konkel M.K."/>
            <person name="Lee J."/>
            <person name="Smit A.F.A."/>
            <person name="Ullmer B."/>
            <person name="Wang H."/>
            <person name="Xing J."/>
            <person name="Burhans R."/>
            <person name="Cheng Z."/>
            <person name="Karro J.E."/>
            <person name="Ma J."/>
            <person name="Raney B."/>
            <person name="She X."/>
            <person name="Cox M.J."/>
            <person name="Demuth J.P."/>
            <person name="Dumas L.J."/>
            <person name="Han S.-G."/>
            <person name="Hopkins J."/>
            <person name="Karimpour-Fard A."/>
            <person name="Kim Y.H."/>
            <person name="Pollack J.R."/>
            <person name="Vinar T."/>
            <person name="Addo-Quaye C."/>
            <person name="Degenhardt J."/>
            <person name="Denby A."/>
            <person name="Hubisz M.J."/>
            <person name="Indap A."/>
            <person name="Kosiol C."/>
            <person name="Lahn B.T."/>
            <person name="Lawson H.A."/>
            <person name="Marklein A."/>
            <person name="Nielsen R."/>
            <person name="Vallender E.J."/>
            <person name="Clark A.G."/>
            <person name="Ferguson B."/>
            <person name="Hernandez R.D."/>
            <person name="Hirani K."/>
            <person name="Kehrer-Sawatzki H."/>
            <person name="Kolb J."/>
            <person name="Patil S."/>
            <person name="Pu L.-L."/>
            <person name="Ren Y."/>
            <person name="Smith D.G."/>
            <person name="Wheeler D.A."/>
            <person name="Schenck I."/>
            <person name="Ball E.V."/>
            <person name="Chen R."/>
            <person name="Cooper D.N."/>
            <person name="Giardine B."/>
            <person name="Hsu F."/>
            <person name="Kent W.J."/>
            <person name="Lesk A."/>
            <person name="Nelson D.L."/>
            <person name="O'brien W.E."/>
            <person name="Pruefer K."/>
            <person name="Stenson P.D."/>
            <person name="Wallace J.C."/>
            <person name="Ke H."/>
            <person name="Liu X.-M."/>
            <person name="Wang P."/>
            <person name="Xiang A.P."/>
            <person name="Yang F."/>
            <person name="Barber G.P."/>
            <person name="Haussler D."/>
            <person name="Karolchik D."/>
            <person name="Kern A.D."/>
            <person name="Kuhn R.M."/>
            <person name="Smith K.E."/>
            <person name="Zwieg A.S."/>
        </authorList>
    </citation>
    <scope>NUCLEOTIDE SEQUENCE [LARGE SCALE GENOMIC DNA]</scope>
    <source>
        <strain evidence="2">17573</strain>
    </source>
</reference>
<dbReference type="PANTHER" id="PTHR12138:SF135">
    <property type="entry name" value="SAM DOMAIN-CONTAINING PROTEIN"/>
    <property type="match status" value="1"/>
</dbReference>
<dbReference type="Ensembl" id="ENSMMUT00000003208.4">
    <property type="protein sequence ID" value="ENSMMUP00000003028.4"/>
    <property type="gene ID" value="ENSMMUG00000058230.1"/>
</dbReference>
<dbReference type="Bgee" id="ENSMMUG00000058230">
    <property type="expression patterns" value="Expressed in liver and 17 other cell types or tissues"/>
</dbReference>
<proteinExistence type="predicted"/>
<dbReference type="AlphaFoldDB" id="F7BA84"/>
<dbReference type="HOGENOM" id="CLU_012494_4_7_1"/>